<evidence type="ECO:0000259" key="1">
    <source>
        <dbReference type="PROSITE" id="PS50801"/>
    </source>
</evidence>
<dbReference type="Gene3D" id="3.30.750.24">
    <property type="entry name" value="STAS domain"/>
    <property type="match status" value="1"/>
</dbReference>
<dbReference type="Pfam" id="PF01740">
    <property type="entry name" value="STAS"/>
    <property type="match status" value="1"/>
</dbReference>
<dbReference type="InterPro" id="IPR036890">
    <property type="entry name" value="HATPase_C_sf"/>
</dbReference>
<dbReference type="Proteomes" id="UP000467385">
    <property type="component" value="Chromosome"/>
</dbReference>
<proteinExistence type="predicted"/>
<accession>A0A7I7YI55</accession>
<gene>
    <name evidence="2" type="ORF">MCNS_44020</name>
</gene>
<evidence type="ECO:0000313" key="3">
    <source>
        <dbReference type="Proteomes" id="UP000467385"/>
    </source>
</evidence>
<organism evidence="2 3">
    <name type="scientific">Mycobacterium conspicuum</name>
    <dbReference type="NCBI Taxonomy" id="44010"/>
    <lineage>
        <taxon>Bacteria</taxon>
        <taxon>Bacillati</taxon>
        <taxon>Actinomycetota</taxon>
        <taxon>Actinomycetes</taxon>
        <taxon>Mycobacteriales</taxon>
        <taxon>Mycobacteriaceae</taxon>
        <taxon>Mycobacterium</taxon>
    </lineage>
</organism>
<dbReference type="CDD" id="cd07043">
    <property type="entry name" value="STAS_anti-anti-sigma_factors"/>
    <property type="match status" value="1"/>
</dbReference>
<dbReference type="SUPFAM" id="SSF52091">
    <property type="entry name" value="SpoIIaa-like"/>
    <property type="match status" value="1"/>
</dbReference>
<evidence type="ECO:0000313" key="2">
    <source>
        <dbReference type="EMBL" id="BBZ41339.1"/>
    </source>
</evidence>
<dbReference type="PANTHER" id="PTHR35526:SF3">
    <property type="entry name" value="ANTI-SIGMA-F FACTOR RSBW"/>
    <property type="match status" value="1"/>
</dbReference>
<dbReference type="InterPro" id="IPR002645">
    <property type="entry name" value="STAS_dom"/>
</dbReference>
<protein>
    <submittedName>
        <fullName evidence="2">STAS domain-containing protein</fullName>
    </submittedName>
</protein>
<sequence length="284" mass="30075">MPADQLRRQLRRQGLATTHPHVGMAFGRRTVSAVAESPSSLGIAVRVDDSVAFLTVDGVLDSNSSAALRDGIIKTTLQEPSAVIVNVSSLQVPAKSAWSAFLGVRWQADTPLDVPIVLVCANRATREAISSSGVARFMPVYATEKAALKAISQLGDRTVCRADAKLPPNLTSLRESRRLVREWLTGWSLPGLIPVALVVVNVFVENVLEHTGSDPVMRIETDGATATIAVSDGSNAPALRLASPKKGIDVSGLAIVDALSREWGSTPTSSGKTVWAVIGPENQL</sequence>
<dbReference type="PROSITE" id="PS50801">
    <property type="entry name" value="STAS"/>
    <property type="match status" value="1"/>
</dbReference>
<dbReference type="InterPro" id="IPR050267">
    <property type="entry name" value="Anti-sigma-factor_SerPK"/>
</dbReference>
<dbReference type="Gene3D" id="3.30.565.10">
    <property type="entry name" value="Histidine kinase-like ATPase, C-terminal domain"/>
    <property type="match status" value="1"/>
</dbReference>
<keyword evidence="3" id="KW-1185">Reference proteome</keyword>
<reference evidence="2 3" key="1">
    <citation type="journal article" date="2019" name="Emerg. Microbes Infect.">
        <title>Comprehensive subspecies identification of 175 nontuberculous mycobacteria species based on 7547 genomic profiles.</title>
        <authorList>
            <person name="Matsumoto Y."/>
            <person name="Kinjo T."/>
            <person name="Motooka D."/>
            <person name="Nabeya D."/>
            <person name="Jung N."/>
            <person name="Uechi K."/>
            <person name="Horii T."/>
            <person name="Iida T."/>
            <person name="Fujita J."/>
            <person name="Nakamura S."/>
        </authorList>
    </citation>
    <scope>NUCLEOTIDE SEQUENCE [LARGE SCALE GENOMIC DNA]</scope>
    <source>
        <strain evidence="2 3">JCM 14738</strain>
    </source>
</reference>
<dbReference type="PANTHER" id="PTHR35526">
    <property type="entry name" value="ANTI-SIGMA-F FACTOR RSBW-RELATED"/>
    <property type="match status" value="1"/>
</dbReference>
<dbReference type="CDD" id="cd16936">
    <property type="entry name" value="HATPase_RsbW-like"/>
    <property type="match status" value="1"/>
</dbReference>
<dbReference type="AlphaFoldDB" id="A0A7I7YI55"/>
<dbReference type="EMBL" id="AP022613">
    <property type="protein sequence ID" value="BBZ41339.1"/>
    <property type="molecule type" value="Genomic_DNA"/>
</dbReference>
<dbReference type="InterPro" id="IPR036513">
    <property type="entry name" value="STAS_dom_sf"/>
</dbReference>
<feature type="domain" description="STAS" evidence="1">
    <location>
        <begin position="41"/>
        <end position="151"/>
    </location>
</feature>
<name>A0A7I7YI55_9MYCO</name>